<keyword evidence="2" id="KW-1185">Reference proteome</keyword>
<dbReference type="Proteomes" id="UP001228905">
    <property type="component" value="Unassembled WGS sequence"/>
</dbReference>
<sequence length="237" mass="27030">MGITFVRRFLIREATIAEFDDLREFYERNPDEHVMFRHDDAVKKAISDGIFLIAIDTSLEDGDRIFGASAVYTVNAQRDSGGTIVLKEAGGSNVKKDYRGFGVHKVFHWARSLHKFILDRGGFEVYFGAIICPNDPSEANIAKAHFLPWDDPPSSLVTERQAYADPENGQSVKFYRLPKEALVEHAKQLLMQDKREILERRVNDTVEQVETHLMLETLRSYRRIVENLSQGDLGALD</sequence>
<name>A0ABU0IX36_9CAUL</name>
<gene>
    <name evidence="1" type="ORF">QO010_004362</name>
</gene>
<reference evidence="1 2" key="1">
    <citation type="submission" date="2023-07" db="EMBL/GenBank/DDBJ databases">
        <title>Genomic Encyclopedia of Type Strains, Phase IV (KMG-IV): sequencing the most valuable type-strain genomes for metagenomic binning, comparative biology and taxonomic classification.</title>
        <authorList>
            <person name="Goeker M."/>
        </authorList>
    </citation>
    <scope>NUCLEOTIDE SEQUENCE [LARGE SCALE GENOMIC DNA]</scope>
    <source>
        <strain evidence="1 2">DSM 18695</strain>
    </source>
</reference>
<evidence type="ECO:0008006" key="3">
    <source>
        <dbReference type="Google" id="ProtNLM"/>
    </source>
</evidence>
<organism evidence="1 2">
    <name type="scientific">Caulobacter ginsengisoli</name>
    <dbReference type="NCBI Taxonomy" id="400775"/>
    <lineage>
        <taxon>Bacteria</taxon>
        <taxon>Pseudomonadati</taxon>
        <taxon>Pseudomonadota</taxon>
        <taxon>Alphaproteobacteria</taxon>
        <taxon>Caulobacterales</taxon>
        <taxon>Caulobacteraceae</taxon>
        <taxon>Caulobacter</taxon>
    </lineage>
</organism>
<dbReference type="RefSeq" id="WP_307352682.1">
    <property type="nucleotide sequence ID" value="NZ_JAUSVS010000012.1"/>
</dbReference>
<comment type="caution">
    <text evidence="1">The sequence shown here is derived from an EMBL/GenBank/DDBJ whole genome shotgun (WGS) entry which is preliminary data.</text>
</comment>
<evidence type="ECO:0000313" key="1">
    <source>
        <dbReference type="EMBL" id="MDQ0466567.1"/>
    </source>
</evidence>
<evidence type="ECO:0000313" key="2">
    <source>
        <dbReference type="Proteomes" id="UP001228905"/>
    </source>
</evidence>
<dbReference type="EMBL" id="JAUSVS010000012">
    <property type="protein sequence ID" value="MDQ0466567.1"/>
    <property type="molecule type" value="Genomic_DNA"/>
</dbReference>
<proteinExistence type="predicted"/>
<protein>
    <recommendedName>
        <fullName evidence="3">GNAT family N-acetyltransferase</fullName>
    </recommendedName>
</protein>
<accession>A0ABU0IX36</accession>